<dbReference type="AlphaFoldDB" id="A0AAV0TGZ0"/>
<organism evidence="2 3">
    <name type="scientific">Hyaloperonospora brassicae</name>
    <name type="common">Brassica downy mildew</name>
    <name type="synonym">Peronospora brassicae</name>
    <dbReference type="NCBI Taxonomy" id="162125"/>
    <lineage>
        <taxon>Eukaryota</taxon>
        <taxon>Sar</taxon>
        <taxon>Stramenopiles</taxon>
        <taxon>Oomycota</taxon>
        <taxon>Peronosporomycetes</taxon>
        <taxon>Peronosporales</taxon>
        <taxon>Peronosporaceae</taxon>
        <taxon>Hyaloperonospora</taxon>
    </lineage>
</organism>
<dbReference type="Gene3D" id="1.25.10.10">
    <property type="entry name" value="Leucine-rich Repeat Variant"/>
    <property type="match status" value="1"/>
</dbReference>
<evidence type="ECO:0000313" key="3">
    <source>
        <dbReference type="Proteomes" id="UP001162031"/>
    </source>
</evidence>
<protein>
    <submittedName>
        <fullName evidence="2">Uncharacterized protein</fullName>
    </submittedName>
</protein>
<feature type="region of interest" description="Disordered" evidence="1">
    <location>
        <begin position="81"/>
        <end position="193"/>
    </location>
</feature>
<dbReference type="GO" id="GO:0007165">
    <property type="term" value="P:signal transduction"/>
    <property type="evidence" value="ECO:0007669"/>
    <property type="project" value="InterPro"/>
</dbReference>
<dbReference type="InterPro" id="IPR016024">
    <property type="entry name" value="ARM-type_fold"/>
</dbReference>
<dbReference type="PANTHER" id="PTHR10257:SF3">
    <property type="entry name" value="SERINE_THREONINE-PROTEIN PHOSPHATASE 2A 56 KDA REGULATORY SUBUNIT GAMMA ISOFORM"/>
    <property type="match status" value="1"/>
</dbReference>
<reference evidence="2" key="1">
    <citation type="submission" date="2022-12" db="EMBL/GenBank/DDBJ databases">
        <authorList>
            <person name="Webb A."/>
        </authorList>
    </citation>
    <scope>NUCLEOTIDE SEQUENCE</scope>
    <source>
        <strain evidence="2">Hp1</strain>
    </source>
</reference>
<feature type="compositionally biased region" description="Low complexity" evidence="1">
    <location>
        <begin position="124"/>
        <end position="138"/>
    </location>
</feature>
<dbReference type="GO" id="GO:0019888">
    <property type="term" value="F:protein phosphatase regulator activity"/>
    <property type="evidence" value="ECO:0007669"/>
    <property type="project" value="InterPro"/>
</dbReference>
<feature type="compositionally biased region" description="Low complexity" evidence="1">
    <location>
        <begin position="86"/>
        <end position="101"/>
    </location>
</feature>
<dbReference type="Pfam" id="PF01603">
    <property type="entry name" value="B56"/>
    <property type="match status" value="1"/>
</dbReference>
<dbReference type="InterPro" id="IPR002554">
    <property type="entry name" value="PP2A_B56"/>
</dbReference>
<dbReference type="EMBL" id="CANTFL010000234">
    <property type="protein sequence ID" value="CAI5719411.1"/>
    <property type="molecule type" value="Genomic_DNA"/>
</dbReference>
<sequence length="626" mass="68522">MRRADAANIGDTINGSKLRASRVRRQRDRDLSRDEDEMTQRFGRSASLSLAAPVFVPAAQRARRPPATAAAPKRSMAFVTDRRGLSARSATSSTTAASVRAPAQRARWSATATAADKLHKNAAARKTQQQQQQQTRTRPGSVSSASGNSRRQRMGSKGLVQQQPSVKSKAVSLREQHRRKLSLTSTDLQLPDAPLDQNVETAPATTLLDVQDAVDVYPEPAASAFPQQLTLFSQQKRLPQRVASRDDVIDTIFEALFSRRERGRRSRPRQALCAFGDEGTDTDEPNEELVKQGLATALFKSQLHLHVPSSLPTAASPAAAADSLLTPTFLHALVNALRFEDFRVASVRLDILRAIHKSCPTKRPHLVRALADATALRVEHVAAVAARAEVLGVEKTSARLTTDKHDHGHGFTELLRYSIEHVEESLQATSSSSSSLAQDSDAAAQEQETLRAELVRNCMLSLVSLWRAHWVDPAGSDDEELISCAGQFVAYMPSVTGLLLKRLLSAWPTRFPKEEVGATRMVARVIMSGPPLQQVDPTHSLQRRVFTRLARALQSPKVDVAMEALAFVSCNFVLVHFLGRDEAIYKTITGALHANVEGHWHDGVRKASETHFDSALDFAPVGICTS</sequence>
<accession>A0AAV0TGZ0</accession>
<dbReference type="SUPFAM" id="SSF48371">
    <property type="entry name" value="ARM repeat"/>
    <property type="match status" value="1"/>
</dbReference>
<dbReference type="GO" id="GO:0000159">
    <property type="term" value="C:protein phosphatase type 2A complex"/>
    <property type="evidence" value="ECO:0007669"/>
    <property type="project" value="InterPro"/>
</dbReference>
<dbReference type="InterPro" id="IPR011989">
    <property type="entry name" value="ARM-like"/>
</dbReference>
<proteinExistence type="predicted"/>
<name>A0AAV0TGZ0_HYABA</name>
<dbReference type="PANTHER" id="PTHR10257">
    <property type="entry name" value="SERINE/THREONINE PROTEIN PHOSPHATASE 2A PP2A REGULATORY SUBUNIT B"/>
    <property type="match status" value="1"/>
</dbReference>
<comment type="caution">
    <text evidence="2">The sequence shown here is derived from an EMBL/GenBank/DDBJ whole genome shotgun (WGS) entry which is preliminary data.</text>
</comment>
<feature type="compositionally biased region" description="Polar residues" evidence="1">
    <location>
        <begin position="140"/>
        <end position="149"/>
    </location>
</feature>
<evidence type="ECO:0000313" key="2">
    <source>
        <dbReference type="EMBL" id="CAI5719411.1"/>
    </source>
</evidence>
<dbReference type="Proteomes" id="UP001162031">
    <property type="component" value="Unassembled WGS sequence"/>
</dbReference>
<feature type="region of interest" description="Disordered" evidence="1">
    <location>
        <begin position="1"/>
        <end position="44"/>
    </location>
</feature>
<gene>
    <name evidence="2" type="ORF">HBR001_LOCUS2188</name>
</gene>
<evidence type="ECO:0000256" key="1">
    <source>
        <dbReference type="SAM" id="MobiDB-lite"/>
    </source>
</evidence>
<keyword evidence="3" id="KW-1185">Reference proteome</keyword>